<accession>A0A084VA01</accession>
<evidence type="ECO:0000313" key="3">
    <source>
        <dbReference type="EnsemblMetazoa" id="ASIC000210-PA"/>
    </source>
</evidence>
<gene>
    <name evidence="2" type="ORF">ZHAS_00000210</name>
</gene>
<dbReference type="VEuPathDB" id="VectorBase:ASIC000210"/>
<keyword evidence="4" id="KW-1185">Reference proteome</keyword>
<dbReference type="EnsemblMetazoa" id="ASIC000210-RA">
    <property type="protein sequence ID" value="ASIC000210-PA"/>
    <property type="gene ID" value="ASIC000210"/>
</dbReference>
<dbReference type="EMBL" id="KE523925">
    <property type="protein sequence ID" value="KFB34795.1"/>
    <property type="molecule type" value="Genomic_DNA"/>
</dbReference>
<evidence type="ECO:0000313" key="4">
    <source>
        <dbReference type="Proteomes" id="UP000030765"/>
    </source>
</evidence>
<sequence length="61" mass="7247">MDQIKQFIADSRSLNDPETESEKFPCEEELAHRHRWSHIRSEADLIRVFLGMVQLVEDHPE</sequence>
<evidence type="ECO:0000313" key="2">
    <source>
        <dbReference type="EMBL" id="KFB34795.1"/>
    </source>
</evidence>
<feature type="region of interest" description="Disordered" evidence="1">
    <location>
        <begin position="1"/>
        <end position="22"/>
    </location>
</feature>
<reference evidence="3" key="2">
    <citation type="submission" date="2020-05" db="UniProtKB">
        <authorList>
            <consortium name="EnsemblMetazoa"/>
        </authorList>
    </citation>
    <scope>IDENTIFICATION</scope>
</reference>
<keyword evidence="2" id="KW-0238">DNA-binding</keyword>
<dbReference type="GO" id="GO:0003677">
    <property type="term" value="F:DNA binding"/>
    <property type="evidence" value="ECO:0007669"/>
    <property type="project" value="UniProtKB-KW"/>
</dbReference>
<dbReference type="Proteomes" id="UP000030765">
    <property type="component" value="Unassembled WGS sequence"/>
</dbReference>
<reference evidence="2 4" key="1">
    <citation type="journal article" date="2014" name="BMC Genomics">
        <title>Genome sequence of Anopheles sinensis provides insight into genetics basis of mosquito competence for malaria parasites.</title>
        <authorList>
            <person name="Zhou D."/>
            <person name="Zhang D."/>
            <person name="Ding G."/>
            <person name="Shi L."/>
            <person name="Hou Q."/>
            <person name="Ye Y."/>
            <person name="Xu Y."/>
            <person name="Zhou H."/>
            <person name="Xiong C."/>
            <person name="Li S."/>
            <person name="Yu J."/>
            <person name="Hong S."/>
            <person name="Yu X."/>
            <person name="Zou P."/>
            <person name="Chen C."/>
            <person name="Chang X."/>
            <person name="Wang W."/>
            <person name="Lv Y."/>
            <person name="Sun Y."/>
            <person name="Ma L."/>
            <person name="Shen B."/>
            <person name="Zhu C."/>
        </authorList>
    </citation>
    <scope>NUCLEOTIDE SEQUENCE [LARGE SCALE GENOMIC DNA]</scope>
</reference>
<evidence type="ECO:0000256" key="1">
    <source>
        <dbReference type="SAM" id="MobiDB-lite"/>
    </source>
</evidence>
<organism evidence="2">
    <name type="scientific">Anopheles sinensis</name>
    <name type="common">Mosquito</name>
    <dbReference type="NCBI Taxonomy" id="74873"/>
    <lineage>
        <taxon>Eukaryota</taxon>
        <taxon>Metazoa</taxon>
        <taxon>Ecdysozoa</taxon>
        <taxon>Arthropoda</taxon>
        <taxon>Hexapoda</taxon>
        <taxon>Insecta</taxon>
        <taxon>Pterygota</taxon>
        <taxon>Neoptera</taxon>
        <taxon>Endopterygota</taxon>
        <taxon>Diptera</taxon>
        <taxon>Nematocera</taxon>
        <taxon>Culicoidea</taxon>
        <taxon>Culicidae</taxon>
        <taxon>Anophelinae</taxon>
        <taxon>Anopheles</taxon>
    </lineage>
</organism>
<name>A0A084VA01_ANOSI</name>
<dbReference type="AlphaFoldDB" id="A0A084VA01"/>
<dbReference type="EMBL" id="ATLV01000959">
    <property type="status" value="NOT_ANNOTATED_CDS"/>
    <property type="molecule type" value="Genomic_DNA"/>
</dbReference>
<proteinExistence type="predicted"/>
<protein>
    <submittedName>
        <fullName evidence="2 3">Replication protein A 70 kDa DNA-binding subunit</fullName>
    </submittedName>
</protein>